<dbReference type="InterPro" id="IPR008995">
    <property type="entry name" value="Mo/tungstate-bd_C_term_dom"/>
</dbReference>
<evidence type="ECO:0000313" key="10">
    <source>
        <dbReference type="Proteomes" id="UP000437709"/>
    </source>
</evidence>
<dbReference type="FunFam" id="3.40.50.300:FF:000042">
    <property type="entry name" value="Maltose/maltodextrin ABC transporter, ATP-binding protein"/>
    <property type="match status" value="1"/>
</dbReference>
<dbReference type="RefSeq" id="WP_152196774.1">
    <property type="nucleotide sequence ID" value="NZ_VUKD01000008.1"/>
</dbReference>
<dbReference type="Pfam" id="PF17912">
    <property type="entry name" value="OB_MalK"/>
    <property type="match status" value="1"/>
</dbReference>
<evidence type="ECO:0000256" key="2">
    <source>
        <dbReference type="ARBA" id="ARBA00022475"/>
    </source>
</evidence>
<dbReference type="PROSITE" id="PS50893">
    <property type="entry name" value="ABC_TRANSPORTER_2"/>
    <property type="match status" value="1"/>
</dbReference>
<evidence type="ECO:0000256" key="3">
    <source>
        <dbReference type="ARBA" id="ARBA00022741"/>
    </source>
</evidence>
<dbReference type="InterPro" id="IPR003593">
    <property type="entry name" value="AAA+_ATPase"/>
</dbReference>
<keyword evidence="1" id="KW-0813">Transport</keyword>
<evidence type="ECO:0000256" key="5">
    <source>
        <dbReference type="ARBA" id="ARBA00022967"/>
    </source>
</evidence>
<proteinExistence type="predicted"/>
<dbReference type="PROSITE" id="PS00211">
    <property type="entry name" value="ABC_TRANSPORTER_1"/>
    <property type="match status" value="1"/>
</dbReference>
<sequence>MAAITLDNVVKTYPDGFMAVKGVDLEIADGEFVILVGPSGCGKSTLLRMIVGLEDITSGELRIDDQVVNDKAPRDRNLAMVFQNYALYPHLSVYENIAFPLRLTKGQFSDEEIDERVRKASSLLELDEHLERKPANLSGGQRQRVAMGRAIVRQAQAFLFDEPLSNLDAKLRGQMRTEIARLQRNLATTTVYVTHDQTEAMTLGDRVAVLRRGELQQVASPRGLYDQPLNLFVAGFMGSPPMNFLPGIVDGDTLRLPVAGVPLDERLRAAVGDREVVIVGIRPDSFEDADTLSAEKLDAGVRFEADVDVTEWLGEVFYAYVPFETHEAVREKLDELDRDLDGEGMRPQLVVALEAMSRIRAGDTAELWFDPASLHIFDPEGGTNLTRDEDRAQQLEEEAREQRRRALERARKRSERAEARAGVDS</sequence>
<dbReference type="InterPro" id="IPR040582">
    <property type="entry name" value="OB_MalK-like"/>
</dbReference>
<dbReference type="GO" id="GO:0055052">
    <property type="term" value="C:ATP-binding cassette (ABC) transporter complex, substrate-binding subunit-containing"/>
    <property type="evidence" value="ECO:0007669"/>
    <property type="project" value="TreeGrafter"/>
</dbReference>
<name>A0A6N7ER88_9MICO</name>
<dbReference type="Gene3D" id="2.40.50.100">
    <property type="match status" value="1"/>
</dbReference>
<dbReference type="SUPFAM" id="SSF50331">
    <property type="entry name" value="MOP-like"/>
    <property type="match status" value="1"/>
</dbReference>
<dbReference type="GO" id="GO:0008643">
    <property type="term" value="P:carbohydrate transport"/>
    <property type="evidence" value="ECO:0007669"/>
    <property type="project" value="InterPro"/>
</dbReference>
<dbReference type="InterPro" id="IPR027417">
    <property type="entry name" value="P-loop_NTPase"/>
</dbReference>
<dbReference type="InterPro" id="IPR047641">
    <property type="entry name" value="ABC_transpr_MalK/UgpC-like"/>
</dbReference>
<accession>A0A6N7ER88</accession>
<dbReference type="NCBIfam" id="NF008653">
    <property type="entry name" value="PRK11650.1"/>
    <property type="match status" value="1"/>
</dbReference>
<dbReference type="CDD" id="cd03301">
    <property type="entry name" value="ABC_MalK_N"/>
    <property type="match status" value="1"/>
</dbReference>
<dbReference type="AlphaFoldDB" id="A0A6N7ER88"/>
<dbReference type="PANTHER" id="PTHR43875">
    <property type="entry name" value="MALTODEXTRIN IMPORT ATP-BINDING PROTEIN MSMX"/>
    <property type="match status" value="1"/>
</dbReference>
<comment type="caution">
    <text evidence="9">The sequence shown here is derived from an EMBL/GenBank/DDBJ whole genome shotgun (WGS) entry which is preliminary data.</text>
</comment>
<keyword evidence="2" id="KW-1003">Cell membrane</keyword>
<dbReference type="SMART" id="SM00382">
    <property type="entry name" value="AAA"/>
    <property type="match status" value="1"/>
</dbReference>
<keyword evidence="4 9" id="KW-0067">ATP-binding</keyword>
<keyword evidence="6" id="KW-0472">Membrane</keyword>
<dbReference type="EMBL" id="WHPC01000145">
    <property type="protein sequence ID" value="MPV39045.1"/>
    <property type="molecule type" value="Genomic_DNA"/>
</dbReference>
<dbReference type="InterPro" id="IPR015855">
    <property type="entry name" value="ABC_transpr_MalK-like"/>
</dbReference>
<keyword evidence="5" id="KW-1278">Translocase</keyword>
<evidence type="ECO:0000256" key="7">
    <source>
        <dbReference type="SAM" id="MobiDB-lite"/>
    </source>
</evidence>
<keyword evidence="10" id="KW-1185">Reference proteome</keyword>
<dbReference type="GO" id="GO:0016887">
    <property type="term" value="F:ATP hydrolysis activity"/>
    <property type="evidence" value="ECO:0007669"/>
    <property type="project" value="InterPro"/>
</dbReference>
<keyword evidence="3" id="KW-0547">Nucleotide-binding</keyword>
<evidence type="ECO:0000256" key="6">
    <source>
        <dbReference type="ARBA" id="ARBA00023136"/>
    </source>
</evidence>
<dbReference type="OrthoDB" id="9802264at2"/>
<dbReference type="GO" id="GO:0005524">
    <property type="term" value="F:ATP binding"/>
    <property type="evidence" value="ECO:0007669"/>
    <property type="project" value="UniProtKB-KW"/>
</dbReference>
<reference evidence="9 10" key="1">
    <citation type="submission" date="2019-10" db="EMBL/GenBank/DDBJ databases">
        <title>Georgenia wutianyii sp. nov. and Georgenia yuyongxinii sp. nov. isolated from plateau pika (Ochotona curzoniae) in the Qinghai-Tibet plateau of China.</title>
        <authorList>
            <person name="Tian Z."/>
        </authorList>
    </citation>
    <scope>NUCLEOTIDE SEQUENCE [LARGE SCALE GENOMIC DNA]</scope>
    <source>
        <strain evidence="9 10">JCM 19765</strain>
    </source>
</reference>
<organism evidence="9 10">
    <name type="scientific">Georgenia subflava</name>
    <dbReference type="NCBI Taxonomy" id="1622177"/>
    <lineage>
        <taxon>Bacteria</taxon>
        <taxon>Bacillati</taxon>
        <taxon>Actinomycetota</taxon>
        <taxon>Actinomycetes</taxon>
        <taxon>Micrococcales</taxon>
        <taxon>Bogoriellaceae</taxon>
        <taxon>Georgenia</taxon>
    </lineage>
</organism>
<dbReference type="Proteomes" id="UP000437709">
    <property type="component" value="Unassembled WGS sequence"/>
</dbReference>
<feature type="region of interest" description="Disordered" evidence="7">
    <location>
        <begin position="379"/>
        <end position="425"/>
    </location>
</feature>
<dbReference type="InterPro" id="IPR017871">
    <property type="entry name" value="ABC_transporter-like_CS"/>
</dbReference>
<dbReference type="PANTHER" id="PTHR43875:SF15">
    <property type="entry name" value="TREHALOSE IMPORT ATP-BINDING PROTEIN SUGC"/>
    <property type="match status" value="1"/>
</dbReference>
<dbReference type="InterPro" id="IPR003439">
    <property type="entry name" value="ABC_transporter-like_ATP-bd"/>
</dbReference>
<protein>
    <submittedName>
        <fullName evidence="9">sn-glycerol-3-phosphate ABC transporter ATP-binding protein UgpC</fullName>
    </submittedName>
</protein>
<evidence type="ECO:0000256" key="1">
    <source>
        <dbReference type="ARBA" id="ARBA00022448"/>
    </source>
</evidence>
<feature type="compositionally biased region" description="Basic and acidic residues" evidence="7">
    <location>
        <begin position="400"/>
        <end position="425"/>
    </location>
</feature>
<dbReference type="GO" id="GO:0140359">
    <property type="term" value="F:ABC-type transporter activity"/>
    <property type="evidence" value="ECO:0007669"/>
    <property type="project" value="InterPro"/>
</dbReference>
<gene>
    <name evidence="9" type="primary">ugpC</name>
    <name evidence="9" type="ORF">GB881_18745</name>
</gene>
<evidence type="ECO:0000256" key="4">
    <source>
        <dbReference type="ARBA" id="ARBA00022840"/>
    </source>
</evidence>
<feature type="domain" description="ABC transporter" evidence="8">
    <location>
        <begin position="4"/>
        <end position="237"/>
    </location>
</feature>
<evidence type="ECO:0000259" key="8">
    <source>
        <dbReference type="PROSITE" id="PS50893"/>
    </source>
</evidence>
<dbReference type="Pfam" id="PF00005">
    <property type="entry name" value="ABC_tran"/>
    <property type="match status" value="1"/>
</dbReference>
<evidence type="ECO:0000313" key="9">
    <source>
        <dbReference type="EMBL" id="MPV39045.1"/>
    </source>
</evidence>
<dbReference type="SUPFAM" id="SSF52540">
    <property type="entry name" value="P-loop containing nucleoside triphosphate hydrolases"/>
    <property type="match status" value="1"/>
</dbReference>
<dbReference type="Gene3D" id="3.40.50.300">
    <property type="entry name" value="P-loop containing nucleotide triphosphate hydrolases"/>
    <property type="match status" value="1"/>
</dbReference>